<dbReference type="PROSITE" id="PS50089">
    <property type="entry name" value="ZF_RING_2"/>
    <property type="match status" value="1"/>
</dbReference>
<feature type="compositionally biased region" description="Low complexity" evidence="3">
    <location>
        <begin position="509"/>
        <end position="518"/>
    </location>
</feature>
<feature type="compositionally biased region" description="Polar residues" evidence="3">
    <location>
        <begin position="479"/>
        <end position="494"/>
    </location>
</feature>
<feature type="region of interest" description="Disordered" evidence="3">
    <location>
        <begin position="479"/>
        <end position="518"/>
    </location>
</feature>
<gene>
    <name evidence="5" type="ORF">GQ55_2G098500</name>
</gene>
<dbReference type="InterPro" id="IPR013083">
    <property type="entry name" value="Znf_RING/FYVE/PHD"/>
</dbReference>
<keyword evidence="1" id="KW-0479">Metal-binding</keyword>
<dbReference type="PANTHER" id="PTHR46405">
    <property type="entry name" value="OS05G0141500 PROTEIN"/>
    <property type="match status" value="1"/>
</dbReference>
<evidence type="ECO:0000256" key="3">
    <source>
        <dbReference type="SAM" id="MobiDB-lite"/>
    </source>
</evidence>
<keyword evidence="1" id="KW-0862">Zinc</keyword>
<feature type="region of interest" description="Disordered" evidence="3">
    <location>
        <begin position="1"/>
        <end position="85"/>
    </location>
</feature>
<dbReference type="AlphaFoldDB" id="A0A2T7ENB6"/>
<name>A0A2T7ENB6_9POAL</name>
<dbReference type="Pfam" id="PF20235">
    <property type="entry name" value="PIR2-like_helical"/>
    <property type="match status" value="1"/>
</dbReference>
<feature type="coiled-coil region" evidence="2">
    <location>
        <begin position="684"/>
        <end position="725"/>
    </location>
</feature>
<dbReference type="Pfam" id="PF13920">
    <property type="entry name" value="zf-C3HC4_3"/>
    <property type="match status" value="1"/>
</dbReference>
<sequence>MQAQPTGRGTAPKNTSPSVAAAAALPALWPRRPERRRRGLGHKARTPLVSPETAKPTPPLLAAQSSPPPPSPSAEGPTEPSRPRSLADKHILAMGVAGTVSNPYSLHIGERDDKSSHTKLCSDFTAAEMQVNPVSDDLSLIHVKLEQSWSSVQAFVAEHITSKDLDMDWSKEAVGLDGFRYVGCNDLRDVAMNSLHMFFKTAVQMLSSEGYIEDAVVNAVVDSALCYQFDGPINKITEHARTLLQSGSHQVDYPGSENVDTVLHMLGLYFLCNASSLLKRCCPFFTLGDVLWCILLCDLDISIARAAFIHMSGYGNGQSEGHALRRCNLCEGREDVNEISEECGCSRATESPAQFDPLQSEAAQRMWSSILANYIVSVQNSATKNQYAPAAQDEISSVPRAVVQYSKKAKKGNRNKPNSMKYQKDSGKDLVVFKNVQQVKGIGKTSSRMLKESKSLMAFLGSAQSTSTGISEVANKKSLQPSTLVPTQPVSGASSVKRRDSPAIVPTGSLSSASCSSIPSSSAKAESKEVIGPDVVQFSLPHTPAEGFEFYFSREGMQTTWAPKDREEELALELVQRLGELKLEVKVWTDWANERVMQSTNRLVNEKAILLSLKKDKTDVEEPDVFNRKKLEETQKALDSTSDELNRVNSHVQELTDKITHRRREMKAVQLQGKQADERLARLLSKEKDRLKSMETEKILLQEELAAERSKLSNLLKSLEQVRRSEDVLKRRCQEGEKMLDALTKQVNFERAELERIDTSARAKSSNLLLKAQNNQEWLQASIRNLKQQVDELSSFSKLQRVAKFMAPPGFGIDSVQREQECAMCLEEEISVVFLPCGHQVVCAGCNQRHRDGGMTECLSCRSPIERRICARFADS</sequence>
<keyword evidence="6" id="KW-1185">Reference proteome</keyword>
<evidence type="ECO:0000256" key="2">
    <source>
        <dbReference type="SAM" id="Coils"/>
    </source>
</evidence>
<keyword evidence="2" id="KW-0175">Coiled coil</keyword>
<dbReference type="InterPro" id="IPR046527">
    <property type="entry name" value="PIR2-like_helical"/>
</dbReference>
<dbReference type="Proteomes" id="UP000244336">
    <property type="component" value="Chromosome 2"/>
</dbReference>
<dbReference type="PANTHER" id="PTHR46405:SF1">
    <property type="entry name" value="E3 UBIQUITIN-PROTEIN LIGASE RF4-RELATED"/>
    <property type="match status" value="1"/>
</dbReference>
<evidence type="ECO:0000256" key="1">
    <source>
        <dbReference type="PROSITE-ProRule" id="PRU00175"/>
    </source>
</evidence>
<proteinExistence type="predicted"/>
<feature type="coiled-coil region" evidence="2">
    <location>
        <begin position="631"/>
        <end position="658"/>
    </location>
</feature>
<feature type="compositionally biased region" description="Low complexity" evidence="3">
    <location>
        <begin position="20"/>
        <end position="30"/>
    </location>
</feature>
<feature type="compositionally biased region" description="Basic residues" evidence="3">
    <location>
        <begin position="33"/>
        <end position="45"/>
    </location>
</feature>
<organism evidence="5 6">
    <name type="scientific">Panicum hallii var. hallii</name>
    <dbReference type="NCBI Taxonomy" id="1504633"/>
    <lineage>
        <taxon>Eukaryota</taxon>
        <taxon>Viridiplantae</taxon>
        <taxon>Streptophyta</taxon>
        <taxon>Embryophyta</taxon>
        <taxon>Tracheophyta</taxon>
        <taxon>Spermatophyta</taxon>
        <taxon>Magnoliopsida</taxon>
        <taxon>Liliopsida</taxon>
        <taxon>Poales</taxon>
        <taxon>Poaceae</taxon>
        <taxon>PACMAD clade</taxon>
        <taxon>Panicoideae</taxon>
        <taxon>Panicodae</taxon>
        <taxon>Paniceae</taxon>
        <taxon>Panicinae</taxon>
        <taxon>Panicum</taxon>
        <taxon>Panicum sect. Panicum</taxon>
    </lineage>
</organism>
<dbReference type="SUPFAM" id="SSF57850">
    <property type="entry name" value="RING/U-box"/>
    <property type="match status" value="1"/>
</dbReference>
<evidence type="ECO:0000259" key="4">
    <source>
        <dbReference type="PROSITE" id="PS50089"/>
    </source>
</evidence>
<accession>A0A2T7ENB6</accession>
<dbReference type="OrthoDB" id="774873at2759"/>
<dbReference type="Gramene" id="PUZ69321">
    <property type="protein sequence ID" value="PUZ69321"/>
    <property type="gene ID" value="GQ55_2G098500"/>
</dbReference>
<feature type="compositionally biased region" description="Polar residues" evidence="3">
    <location>
        <begin position="1"/>
        <end position="18"/>
    </location>
</feature>
<dbReference type="STRING" id="1504633.A0A2T7ENB6"/>
<dbReference type="EMBL" id="CM009750">
    <property type="protein sequence ID" value="PUZ69321.1"/>
    <property type="molecule type" value="Genomic_DNA"/>
</dbReference>
<dbReference type="InterPro" id="IPR046934">
    <property type="entry name" value="PIR2-like"/>
</dbReference>
<protein>
    <recommendedName>
        <fullName evidence="4">RING-type domain-containing protein</fullName>
    </recommendedName>
</protein>
<evidence type="ECO:0000313" key="6">
    <source>
        <dbReference type="Proteomes" id="UP000244336"/>
    </source>
</evidence>
<reference evidence="5 6" key="1">
    <citation type="submission" date="2018-04" db="EMBL/GenBank/DDBJ databases">
        <title>WGS assembly of Panicum hallii var. hallii HAL2.</title>
        <authorList>
            <person name="Lovell J."/>
            <person name="Jenkins J."/>
            <person name="Lowry D."/>
            <person name="Mamidi S."/>
            <person name="Sreedasyam A."/>
            <person name="Weng X."/>
            <person name="Barry K."/>
            <person name="Bonette J."/>
            <person name="Campitelli B."/>
            <person name="Daum C."/>
            <person name="Gordon S."/>
            <person name="Gould B."/>
            <person name="Lipzen A."/>
            <person name="MacQueen A."/>
            <person name="Palacio-Mejia J."/>
            <person name="Plott C."/>
            <person name="Shakirov E."/>
            <person name="Shu S."/>
            <person name="Yoshinaga Y."/>
            <person name="Zane M."/>
            <person name="Rokhsar D."/>
            <person name="Grimwood J."/>
            <person name="Schmutz J."/>
            <person name="Juenger T."/>
        </authorList>
    </citation>
    <scope>NUCLEOTIDE SEQUENCE [LARGE SCALE GENOMIC DNA]</scope>
    <source>
        <strain evidence="6">cv. HAL2</strain>
    </source>
</reference>
<dbReference type="GO" id="GO:0008270">
    <property type="term" value="F:zinc ion binding"/>
    <property type="evidence" value="ECO:0007669"/>
    <property type="project" value="UniProtKB-KW"/>
</dbReference>
<dbReference type="InterPro" id="IPR001841">
    <property type="entry name" value="Znf_RING"/>
</dbReference>
<evidence type="ECO:0000313" key="5">
    <source>
        <dbReference type="EMBL" id="PUZ69321.1"/>
    </source>
</evidence>
<dbReference type="Gene3D" id="3.30.40.10">
    <property type="entry name" value="Zinc/RING finger domain, C3HC4 (zinc finger)"/>
    <property type="match status" value="1"/>
</dbReference>
<keyword evidence="1" id="KW-0863">Zinc-finger</keyword>
<feature type="domain" description="RING-type" evidence="4">
    <location>
        <begin position="822"/>
        <end position="862"/>
    </location>
</feature>
<dbReference type="CDD" id="cd23128">
    <property type="entry name" value="RING-HC_MIP1-like"/>
    <property type="match status" value="1"/>
</dbReference>